<proteinExistence type="predicted"/>
<accession>A0A2T5BPB7</accession>
<keyword evidence="8" id="KW-1185">Reference proteome</keyword>
<dbReference type="InterPro" id="IPR011990">
    <property type="entry name" value="TPR-like_helical_dom_sf"/>
</dbReference>
<evidence type="ECO:0000256" key="3">
    <source>
        <dbReference type="ARBA" id="ARBA00022989"/>
    </source>
</evidence>
<feature type="transmembrane region" description="Helical" evidence="5">
    <location>
        <begin position="45"/>
        <end position="76"/>
    </location>
</feature>
<sequence>MLWSLIKILFFVVLVAGLTYGAGLLMETGPGIRVAIGDMEFTFGPLQAVILALLLVLCVWVLLKVAGFLVALLRFVNGDETAISRYFNRSRERRGFQALADGMTALAAGEGRLAMSNAAKAERFLRRPELTNLLTAYAAEMTGDKRKATTVYKKLVSDERTRFIGVRGLMKQKLDEGDTDTALKLAEKAFALKPRHEETQDTLLQLQAGHEDWKGARQTLNAKLRHGNLPRDVHRRRDAVLALQEARDAQADGETARAQEAAIEANRLSPDLVPAAIMAARSYVEQDKPRFAAKVLKKTWETQPHPELAAAFAEIAPDETPEERVRRFGELTSARSDHPETRMLKAELYLAAEDFPAARKALGDLVETAPSQRALTLMAAIERGMGAEEAVVRGWLARAVNAPRGAQWTCDSCGTAHATWAAVCPSCKAFDTMSWKEPPEGELAQPGSAGMLPLIVGTLPAAEEGGDAGAGEAEKAAAN</sequence>
<dbReference type="Proteomes" id="UP000243859">
    <property type="component" value="Unassembled WGS sequence"/>
</dbReference>
<dbReference type="Pfam" id="PF07219">
    <property type="entry name" value="HemY_N"/>
    <property type="match status" value="1"/>
</dbReference>
<evidence type="ECO:0000256" key="5">
    <source>
        <dbReference type="SAM" id="Phobius"/>
    </source>
</evidence>
<dbReference type="AlphaFoldDB" id="A0A2T5BPB7"/>
<dbReference type="RefSeq" id="WP_107893417.1">
    <property type="nucleotide sequence ID" value="NZ_NHSI01000030.1"/>
</dbReference>
<keyword evidence="2 5" id="KW-0812">Transmembrane</keyword>
<feature type="domain" description="HemY N-terminal" evidence="6">
    <location>
        <begin position="33"/>
        <end position="143"/>
    </location>
</feature>
<evidence type="ECO:0000313" key="7">
    <source>
        <dbReference type="EMBL" id="PTN00796.1"/>
    </source>
</evidence>
<protein>
    <submittedName>
        <fullName evidence="7">HemY protein</fullName>
    </submittedName>
</protein>
<evidence type="ECO:0000256" key="4">
    <source>
        <dbReference type="ARBA" id="ARBA00023136"/>
    </source>
</evidence>
<organism evidence="7 8">
    <name type="scientific">Rhodovulum imhoffii</name>
    <dbReference type="NCBI Taxonomy" id="365340"/>
    <lineage>
        <taxon>Bacteria</taxon>
        <taxon>Pseudomonadati</taxon>
        <taxon>Pseudomonadota</taxon>
        <taxon>Alphaproteobacteria</taxon>
        <taxon>Rhodobacterales</taxon>
        <taxon>Paracoccaceae</taxon>
        <taxon>Rhodovulum</taxon>
    </lineage>
</organism>
<evidence type="ECO:0000259" key="6">
    <source>
        <dbReference type="Pfam" id="PF07219"/>
    </source>
</evidence>
<dbReference type="InterPro" id="IPR010817">
    <property type="entry name" value="HemY_N"/>
</dbReference>
<dbReference type="Gene3D" id="1.25.40.10">
    <property type="entry name" value="Tetratricopeptide repeat domain"/>
    <property type="match status" value="1"/>
</dbReference>
<comment type="caution">
    <text evidence="7">The sequence shown here is derived from an EMBL/GenBank/DDBJ whole genome shotgun (WGS) entry which is preliminary data.</text>
</comment>
<dbReference type="InterPro" id="IPR016982">
    <property type="entry name" value="Mms48"/>
</dbReference>
<comment type="subcellular location">
    <subcellularLocation>
        <location evidence="1">Membrane</location>
    </subcellularLocation>
</comment>
<dbReference type="PIRSF" id="PIRSF031802">
    <property type="entry name" value="UCP031802"/>
    <property type="match status" value="1"/>
</dbReference>
<evidence type="ECO:0000313" key="8">
    <source>
        <dbReference type="Proteomes" id="UP000243859"/>
    </source>
</evidence>
<evidence type="ECO:0000256" key="2">
    <source>
        <dbReference type="ARBA" id="ARBA00022692"/>
    </source>
</evidence>
<reference evidence="7 8" key="1">
    <citation type="submission" date="2018-04" db="EMBL/GenBank/DDBJ databases">
        <title>Genomic Encyclopedia of Archaeal and Bacterial Type Strains, Phase II (KMG-II): from individual species to whole genera.</title>
        <authorList>
            <person name="Goeker M."/>
        </authorList>
    </citation>
    <scope>NUCLEOTIDE SEQUENCE [LARGE SCALE GENOMIC DNA]</scope>
    <source>
        <strain evidence="7 8">DSM 18064</strain>
    </source>
</reference>
<keyword evidence="4 5" id="KW-0472">Membrane</keyword>
<gene>
    <name evidence="7" type="ORF">C8N32_1228</name>
</gene>
<dbReference type="SUPFAM" id="SSF48452">
    <property type="entry name" value="TPR-like"/>
    <property type="match status" value="1"/>
</dbReference>
<dbReference type="GO" id="GO:0016020">
    <property type="term" value="C:membrane"/>
    <property type="evidence" value="ECO:0007669"/>
    <property type="project" value="UniProtKB-SubCell"/>
</dbReference>
<keyword evidence="3 5" id="KW-1133">Transmembrane helix</keyword>
<dbReference type="OrthoDB" id="9798343at2"/>
<name>A0A2T5BPB7_9RHOB</name>
<evidence type="ECO:0000256" key="1">
    <source>
        <dbReference type="ARBA" id="ARBA00004370"/>
    </source>
</evidence>
<dbReference type="EMBL" id="QAAA01000022">
    <property type="protein sequence ID" value="PTN00796.1"/>
    <property type="molecule type" value="Genomic_DNA"/>
</dbReference>